<evidence type="ECO:0000313" key="2">
    <source>
        <dbReference type="Proteomes" id="UP000784294"/>
    </source>
</evidence>
<dbReference type="Proteomes" id="UP000784294">
    <property type="component" value="Unassembled WGS sequence"/>
</dbReference>
<proteinExistence type="predicted"/>
<dbReference type="EMBL" id="CAAALY010059132">
    <property type="protein sequence ID" value="VEL22929.1"/>
    <property type="molecule type" value="Genomic_DNA"/>
</dbReference>
<dbReference type="AlphaFoldDB" id="A0A3S5BXD9"/>
<reference evidence="1" key="1">
    <citation type="submission" date="2018-11" db="EMBL/GenBank/DDBJ databases">
        <authorList>
            <consortium name="Pathogen Informatics"/>
        </authorList>
    </citation>
    <scope>NUCLEOTIDE SEQUENCE</scope>
</reference>
<sequence>MLGDDSLVQYASEKWQIVSLSQRDNESNEPELESWTIWYIWAYYFASHFLLIAAERLQPVKFLSFLELFQYILTELLFPPSSPQPPRPHLVFSDTYQRKIAEQEALGHRLKGEQKWLLENQAAGLRQVRLWTDLIRLLDTRMACRERDRQREKAGGEYADVAAMEQDRLLL</sequence>
<evidence type="ECO:0000313" key="1">
    <source>
        <dbReference type="EMBL" id="VEL22929.1"/>
    </source>
</evidence>
<name>A0A3S5BXD9_9PLAT</name>
<gene>
    <name evidence="1" type="ORF">PXEA_LOCUS16369</name>
</gene>
<protein>
    <submittedName>
        <fullName evidence="1">Uncharacterized protein</fullName>
    </submittedName>
</protein>
<organism evidence="1 2">
    <name type="scientific">Protopolystoma xenopodis</name>
    <dbReference type="NCBI Taxonomy" id="117903"/>
    <lineage>
        <taxon>Eukaryota</taxon>
        <taxon>Metazoa</taxon>
        <taxon>Spiralia</taxon>
        <taxon>Lophotrochozoa</taxon>
        <taxon>Platyhelminthes</taxon>
        <taxon>Monogenea</taxon>
        <taxon>Polyopisthocotylea</taxon>
        <taxon>Polystomatidea</taxon>
        <taxon>Polystomatidae</taxon>
        <taxon>Protopolystoma</taxon>
    </lineage>
</organism>
<keyword evidence="2" id="KW-1185">Reference proteome</keyword>
<accession>A0A3S5BXD9</accession>
<dbReference type="OrthoDB" id="6270629at2759"/>
<comment type="caution">
    <text evidence="1">The sequence shown here is derived from an EMBL/GenBank/DDBJ whole genome shotgun (WGS) entry which is preliminary data.</text>
</comment>